<dbReference type="Pfam" id="PF11706">
    <property type="entry name" value="zf-CGNR"/>
    <property type="match status" value="1"/>
</dbReference>
<dbReference type="EMBL" id="RQJP01000001">
    <property type="protein sequence ID" value="RRB17654.1"/>
    <property type="molecule type" value="Genomic_DNA"/>
</dbReference>
<feature type="domain" description="Zinc finger CGNR" evidence="1">
    <location>
        <begin position="161"/>
        <end position="201"/>
    </location>
</feature>
<dbReference type="Proteomes" id="UP000274271">
    <property type="component" value="Unassembled WGS sequence"/>
</dbReference>
<dbReference type="InterPro" id="IPR021005">
    <property type="entry name" value="Znf_CGNR"/>
</dbReference>
<dbReference type="PANTHER" id="PTHR35525">
    <property type="entry name" value="BLL6575 PROTEIN"/>
    <property type="match status" value="1"/>
</dbReference>
<accession>A0A3P1CXQ7</accession>
<protein>
    <submittedName>
        <fullName evidence="2">Zf-CGNR multi-domain protein</fullName>
    </submittedName>
</protein>
<dbReference type="SUPFAM" id="SSF160904">
    <property type="entry name" value="Jann2411-like"/>
    <property type="match status" value="1"/>
</dbReference>
<comment type="caution">
    <text evidence="2">The sequence shown here is derived from an EMBL/GenBank/DDBJ whole genome shotgun (WGS) entry which is preliminary data.</text>
</comment>
<dbReference type="AlphaFoldDB" id="A0A3P1CXQ7"/>
<dbReference type="PANTHER" id="PTHR35525:SF3">
    <property type="entry name" value="BLL6575 PROTEIN"/>
    <property type="match status" value="1"/>
</dbReference>
<organism evidence="2 3">
    <name type="scientific">Larkinella knui</name>
    <dbReference type="NCBI Taxonomy" id="2025310"/>
    <lineage>
        <taxon>Bacteria</taxon>
        <taxon>Pseudomonadati</taxon>
        <taxon>Bacteroidota</taxon>
        <taxon>Cytophagia</taxon>
        <taxon>Cytophagales</taxon>
        <taxon>Spirosomataceae</taxon>
        <taxon>Larkinella</taxon>
    </lineage>
</organism>
<gene>
    <name evidence="2" type="ORF">EHT87_05060</name>
</gene>
<evidence type="ECO:0000313" key="2">
    <source>
        <dbReference type="EMBL" id="RRB17654.1"/>
    </source>
</evidence>
<sequence length="204" mass="23131">MAKVSTITEMDLAGGAACLDFVNTALEFDEPVERLHTYQDLLRLIRRLSLLDENTLAALTHRAEADPGQAERVLQKARQVRQAMLPVFAALAKGEPEQLTAPVLEAFNEAVNEALDKRVFLRQADQLALSWAHPQTDLLQAVWVFSLSAYELLTNQDQKLIKQCGACAWLFLDTTKNHRRKWCDMQTCGTSVKGRRYYQRKKQA</sequence>
<dbReference type="InterPro" id="IPR010852">
    <property type="entry name" value="ABATE"/>
</dbReference>
<dbReference type="RefSeq" id="WP_124904477.1">
    <property type="nucleotide sequence ID" value="NZ_RQJP01000001.1"/>
</dbReference>
<dbReference type="InterPro" id="IPR023286">
    <property type="entry name" value="ABATE_dom_sf"/>
</dbReference>
<dbReference type="Pfam" id="PF07336">
    <property type="entry name" value="ABATE"/>
    <property type="match status" value="1"/>
</dbReference>
<name>A0A3P1CXQ7_9BACT</name>
<evidence type="ECO:0000313" key="3">
    <source>
        <dbReference type="Proteomes" id="UP000274271"/>
    </source>
</evidence>
<proteinExistence type="predicted"/>
<dbReference type="Gene3D" id="1.10.3300.10">
    <property type="entry name" value="Jann2411-like domain"/>
    <property type="match status" value="1"/>
</dbReference>
<dbReference type="OrthoDB" id="123307at2"/>
<reference evidence="2 3" key="1">
    <citation type="submission" date="2018-11" db="EMBL/GenBank/DDBJ databases">
        <authorList>
            <person name="Zhou Z."/>
            <person name="Wang G."/>
        </authorList>
    </citation>
    <scope>NUCLEOTIDE SEQUENCE [LARGE SCALE GENOMIC DNA]</scope>
    <source>
        <strain evidence="2 3">KCTC42998</strain>
    </source>
</reference>
<evidence type="ECO:0000259" key="1">
    <source>
        <dbReference type="Pfam" id="PF11706"/>
    </source>
</evidence>
<keyword evidence="3" id="KW-1185">Reference proteome</keyword>